<organism evidence="1">
    <name type="scientific">bioreactor metagenome</name>
    <dbReference type="NCBI Taxonomy" id="1076179"/>
    <lineage>
        <taxon>unclassified sequences</taxon>
        <taxon>metagenomes</taxon>
        <taxon>ecological metagenomes</taxon>
    </lineage>
</organism>
<protein>
    <submittedName>
        <fullName evidence="1">Uncharacterized protein</fullName>
    </submittedName>
</protein>
<reference evidence="1" key="1">
    <citation type="submission" date="2019-08" db="EMBL/GenBank/DDBJ databases">
        <authorList>
            <person name="Kucharzyk K."/>
            <person name="Murdoch R.W."/>
            <person name="Higgins S."/>
            <person name="Loffler F."/>
        </authorList>
    </citation>
    <scope>NUCLEOTIDE SEQUENCE</scope>
</reference>
<accession>A0A645GP80</accession>
<evidence type="ECO:0000313" key="1">
    <source>
        <dbReference type="EMBL" id="MPN25503.1"/>
    </source>
</evidence>
<proteinExistence type="predicted"/>
<comment type="caution">
    <text evidence="1">The sequence shown here is derived from an EMBL/GenBank/DDBJ whole genome shotgun (WGS) entry which is preliminary data.</text>
</comment>
<dbReference type="AlphaFoldDB" id="A0A645GP80"/>
<sequence>MIIWPAETASGWVRYIASSAWKWGLFKTGCVPTRKSLPMLLRLLMARIRSLVSITCVTTWLRAPMLACNEATISLSSTKLTPSSLTKRVRPLSFQVRARRRLRHTISLPALWWVLLLRSTSIWMRRRRPLMPPRAALKRLRQCLASTISMLIHRDSWQITCSRP</sequence>
<gene>
    <name evidence="1" type="ORF">SDC9_172914</name>
</gene>
<name>A0A645GP80_9ZZZZ</name>
<dbReference type="EMBL" id="VSSQ01074708">
    <property type="protein sequence ID" value="MPN25503.1"/>
    <property type="molecule type" value="Genomic_DNA"/>
</dbReference>